<sequence length="514" mass="56743">MSYDHRQGNSPDSASLQEKRDDTKLEDGVVIGPVLTAGTEFNREEGPLTQPDDRETRRIISKMDWRVLPICSVLYLFSFLDRTAIGNAKVAGMYDDLKLNDGQYATALSIFFVLYCFAEIPSNLVLKKLGAKIWLPIIVVFWGLVMLFTGLVKNFEGLVAMRLLLGLFEAGLFPGISYYLTILYPRAFIQLRIGIFFSAATIAGAFGGLLAYGLSHVKTADYKGWCFIFIIEGILTVVVGVVSYFLLFSGIESATFLTAEEKQYMTDRVKYDGNEIAMNDEFAWKFVWAGLRDWKTIFILITYISCLTPLYSIALTLPSILKTSLKYNAVDAQLYSVPVYVVAAVTVIAFAWASDRLQCRTAFICLGSAISAIGWGISYSMTKSHPKIGYGAQFISAAGSYAAFPGIVAALTQNVGGKTKRSVCIAIIVGVGGLSGIVSSNIFMKRTAPYYHTAHYINIGMNLLCFTSALCFAGLLKMANARKQRRIDSGEAARMSAQEIADLGDESPYFFYRY</sequence>
<dbReference type="Proteomes" id="UP000245626">
    <property type="component" value="Unassembled WGS sequence"/>
</dbReference>
<keyword evidence="2" id="KW-1185">Reference proteome</keyword>
<protein>
    <submittedName>
        <fullName evidence="1">MFS general substrate transporter</fullName>
    </submittedName>
</protein>
<evidence type="ECO:0000313" key="1">
    <source>
        <dbReference type="EMBL" id="PWN50359.1"/>
    </source>
</evidence>
<proteinExistence type="predicted"/>
<reference evidence="1 2" key="1">
    <citation type="journal article" date="2018" name="Mol. Biol. Evol.">
        <title>Broad Genomic Sampling Reveals a Smut Pathogenic Ancestry of the Fungal Clade Ustilaginomycotina.</title>
        <authorList>
            <person name="Kijpornyongpan T."/>
            <person name="Mondo S.J."/>
            <person name="Barry K."/>
            <person name="Sandor L."/>
            <person name="Lee J."/>
            <person name="Lipzen A."/>
            <person name="Pangilinan J."/>
            <person name="LaButti K."/>
            <person name="Hainaut M."/>
            <person name="Henrissat B."/>
            <person name="Grigoriev I.V."/>
            <person name="Spatafora J.W."/>
            <person name="Aime M.C."/>
        </authorList>
    </citation>
    <scope>NUCLEOTIDE SEQUENCE [LARGE SCALE GENOMIC DNA]</scope>
    <source>
        <strain evidence="1 2">SA 807</strain>
    </source>
</reference>
<name>A0ACD0NX39_9BASI</name>
<gene>
    <name evidence="1" type="ORF">IE53DRAFT_98851</name>
</gene>
<evidence type="ECO:0000313" key="2">
    <source>
        <dbReference type="Proteomes" id="UP000245626"/>
    </source>
</evidence>
<accession>A0ACD0NX39</accession>
<dbReference type="EMBL" id="KZ819940">
    <property type="protein sequence ID" value="PWN50359.1"/>
    <property type="molecule type" value="Genomic_DNA"/>
</dbReference>
<organism evidence="1 2">
    <name type="scientific">Violaceomyces palustris</name>
    <dbReference type="NCBI Taxonomy" id="1673888"/>
    <lineage>
        <taxon>Eukaryota</taxon>
        <taxon>Fungi</taxon>
        <taxon>Dikarya</taxon>
        <taxon>Basidiomycota</taxon>
        <taxon>Ustilaginomycotina</taxon>
        <taxon>Ustilaginomycetes</taxon>
        <taxon>Violaceomycetales</taxon>
        <taxon>Violaceomycetaceae</taxon>
        <taxon>Violaceomyces</taxon>
    </lineage>
</organism>